<sequence>MKIKAQRPVDKIVQQVLNGVKKEENQISDIENKKKRIVERAQQREARAKKLSELKDLEKDAQNPDPDDVRIAALAQKTIGLYVFKQDQQYVEIISKLAEEQDKIPINPRENREGKWQMFLQTLKEFNVLKSEFNQKVHNLFQTKIAIVQILFNNSSSKLFSQLR</sequence>
<organism evidence="2 3">
    <name type="scientific">Hexamita inflata</name>
    <dbReference type="NCBI Taxonomy" id="28002"/>
    <lineage>
        <taxon>Eukaryota</taxon>
        <taxon>Metamonada</taxon>
        <taxon>Diplomonadida</taxon>
        <taxon>Hexamitidae</taxon>
        <taxon>Hexamitinae</taxon>
        <taxon>Hexamita</taxon>
    </lineage>
</organism>
<evidence type="ECO:0000256" key="1">
    <source>
        <dbReference type="SAM" id="Coils"/>
    </source>
</evidence>
<comment type="caution">
    <text evidence="2">The sequence shown here is derived from an EMBL/GenBank/DDBJ whole genome shotgun (WGS) entry which is preliminary data.</text>
</comment>
<dbReference type="Proteomes" id="UP001642409">
    <property type="component" value="Unassembled WGS sequence"/>
</dbReference>
<keyword evidence="1" id="KW-0175">Coiled coil</keyword>
<evidence type="ECO:0000313" key="3">
    <source>
        <dbReference type="Proteomes" id="UP001642409"/>
    </source>
</evidence>
<keyword evidence="3" id="KW-1185">Reference proteome</keyword>
<accession>A0ABP1LA51</accession>
<reference evidence="2 3" key="1">
    <citation type="submission" date="2024-07" db="EMBL/GenBank/DDBJ databases">
        <authorList>
            <person name="Akdeniz Z."/>
        </authorList>
    </citation>
    <scope>NUCLEOTIDE SEQUENCE [LARGE SCALE GENOMIC DNA]</scope>
</reference>
<proteinExistence type="predicted"/>
<evidence type="ECO:0000313" key="2">
    <source>
        <dbReference type="EMBL" id="CAL6080324.1"/>
    </source>
</evidence>
<dbReference type="EMBL" id="CAXDID020000345">
    <property type="protein sequence ID" value="CAL6080324.1"/>
    <property type="molecule type" value="Genomic_DNA"/>
</dbReference>
<name>A0ABP1LA51_9EUKA</name>
<protein>
    <submittedName>
        <fullName evidence="2">WD40_repeat protein</fullName>
    </submittedName>
</protein>
<feature type="coiled-coil region" evidence="1">
    <location>
        <begin position="13"/>
        <end position="60"/>
    </location>
</feature>
<gene>
    <name evidence="2" type="ORF">HINF_LOCUS59814</name>
</gene>